<accession>A0A8T0DVA1</accession>
<keyword evidence="1" id="KW-0472">Membrane</keyword>
<reference evidence="2 3" key="1">
    <citation type="submission" date="2019-07" db="EMBL/GenBank/DDBJ databases">
        <title>Annotation for the trematode Paragonimus westermani.</title>
        <authorList>
            <person name="Choi Y.-J."/>
        </authorList>
    </citation>
    <scope>NUCLEOTIDE SEQUENCE [LARGE SCALE GENOMIC DNA]</scope>
    <source>
        <strain evidence="2">180907_Pwestermani</strain>
    </source>
</reference>
<sequence>MLTESFSISGELHAIDNLVDPVALKFSFLLFLFPIILSTLLGYIVGMLTNWQVGLTIGHVGVFLQIAFLGGLLIVILVIITGSRIFHKQFAIRASLTVAAFLRWLQLLLNVCFCYPIYPLNNRAPVK</sequence>
<protein>
    <submittedName>
        <fullName evidence="2">Uncharacterized protein</fullName>
    </submittedName>
</protein>
<gene>
    <name evidence="2" type="ORF">P879_00603</name>
</gene>
<name>A0A8T0DVA1_9TREM</name>
<feature type="transmembrane region" description="Helical" evidence="1">
    <location>
        <begin position="28"/>
        <end position="48"/>
    </location>
</feature>
<dbReference type="OrthoDB" id="6280235at2759"/>
<feature type="transmembrane region" description="Helical" evidence="1">
    <location>
        <begin position="60"/>
        <end position="82"/>
    </location>
</feature>
<organism evidence="2 3">
    <name type="scientific">Paragonimus westermani</name>
    <dbReference type="NCBI Taxonomy" id="34504"/>
    <lineage>
        <taxon>Eukaryota</taxon>
        <taxon>Metazoa</taxon>
        <taxon>Spiralia</taxon>
        <taxon>Lophotrochozoa</taxon>
        <taxon>Platyhelminthes</taxon>
        <taxon>Trematoda</taxon>
        <taxon>Digenea</taxon>
        <taxon>Plagiorchiida</taxon>
        <taxon>Troglotremata</taxon>
        <taxon>Troglotrematidae</taxon>
        <taxon>Paragonimus</taxon>
    </lineage>
</organism>
<evidence type="ECO:0000313" key="3">
    <source>
        <dbReference type="Proteomes" id="UP000699462"/>
    </source>
</evidence>
<dbReference type="AlphaFoldDB" id="A0A8T0DVA1"/>
<keyword evidence="3" id="KW-1185">Reference proteome</keyword>
<proteinExistence type="predicted"/>
<evidence type="ECO:0000256" key="1">
    <source>
        <dbReference type="SAM" id="Phobius"/>
    </source>
</evidence>
<evidence type="ECO:0000313" key="2">
    <source>
        <dbReference type="EMBL" id="KAF8571490.1"/>
    </source>
</evidence>
<keyword evidence="1" id="KW-0812">Transmembrane</keyword>
<dbReference type="Proteomes" id="UP000699462">
    <property type="component" value="Unassembled WGS sequence"/>
</dbReference>
<feature type="transmembrane region" description="Helical" evidence="1">
    <location>
        <begin position="94"/>
        <end position="118"/>
    </location>
</feature>
<keyword evidence="1" id="KW-1133">Transmembrane helix</keyword>
<dbReference type="EMBL" id="JTDF01000490">
    <property type="protein sequence ID" value="KAF8571490.1"/>
    <property type="molecule type" value="Genomic_DNA"/>
</dbReference>
<comment type="caution">
    <text evidence="2">The sequence shown here is derived from an EMBL/GenBank/DDBJ whole genome shotgun (WGS) entry which is preliminary data.</text>
</comment>